<dbReference type="Pfam" id="PF22458">
    <property type="entry name" value="RsmF-B_ferredox"/>
    <property type="match status" value="1"/>
</dbReference>
<proteinExistence type="inferred from homology"/>
<dbReference type="Gene3D" id="1.10.287.730">
    <property type="entry name" value="Helix hairpin bin"/>
    <property type="match status" value="1"/>
</dbReference>
<keyword evidence="6" id="KW-0698">rRNA processing</keyword>
<dbReference type="Gene3D" id="3.40.50.150">
    <property type="entry name" value="Vaccinia Virus protein VP39"/>
    <property type="match status" value="1"/>
</dbReference>
<evidence type="ECO:0000256" key="10">
    <source>
        <dbReference type="ARBA" id="ARBA00022884"/>
    </source>
</evidence>
<dbReference type="PROSITE" id="PS51686">
    <property type="entry name" value="SAM_MT_RSMB_NOP"/>
    <property type="match status" value="1"/>
</dbReference>
<dbReference type="EC" id="2.1.1.176" evidence="4"/>
<evidence type="ECO:0000259" key="16">
    <source>
        <dbReference type="PROSITE" id="PS51686"/>
    </source>
</evidence>
<keyword evidence="5" id="KW-0963">Cytoplasm</keyword>
<keyword evidence="18" id="KW-1185">Reference proteome</keyword>
<evidence type="ECO:0000256" key="2">
    <source>
        <dbReference type="ARBA" id="ARBA00004496"/>
    </source>
</evidence>
<dbReference type="InterPro" id="IPR006027">
    <property type="entry name" value="NusB_RsmB_TIM44"/>
</dbReference>
<dbReference type="InterPro" id="IPR049560">
    <property type="entry name" value="MeTrfase_RsmB-F_NOP2_cat"/>
</dbReference>
<gene>
    <name evidence="17" type="primary">rsmB</name>
    <name evidence="17" type="ORF">RYS15_13095</name>
</gene>
<dbReference type="InterPro" id="IPR004573">
    <property type="entry name" value="rRNA_ssu_MeTfrase_B"/>
</dbReference>
<dbReference type="Gene3D" id="3.30.70.1170">
    <property type="entry name" value="Sun protein, domain 3"/>
    <property type="match status" value="1"/>
</dbReference>
<dbReference type="NCBIfam" id="NF008149">
    <property type="entry name" value="PRK10901.1"/>
    <property type="match status" value="1"/>
</dbReference>
<feature type="coiled-coil region" evidence="15">
    <location>
        <begin position="276"/>
        <end position="303"/>
    </location>
</feature>
<dbReference type="PANTHER" id="PTHR22807">
    <property type="entry name" value="NOP2 YEAST -RELATED NOL1/NOP2/FMU SUN DOMAIN-CONTAINING"/>
    <property type="match status" value="1"/>
</dbReference>
<evidence type="ECO:0000256" key="3">
    <source>
        <dbReference type="ARBA" id="ARBA00007494"/>
    </source>
</evidence>
<dbReference type="Proteomes" id="UP001269819">
    <property type="component" value="Unassembled WGS sequence"/>
</dbReference>
<dbReference type="Gene3D" id="1.10.940.10">
    <property type="entry name" value="NusB-like"/>
    <property type="match status" value="1"/>
</dbReference>
<evidence type="ECO:0000256" key="12">
    <source>
        <dbReference type="ARBA" id="ARBA00031088"/>
    </source>
</evidence>
<dbReference type="PROSITE" id="PS01153">
    <property type="entry name" value="NOL1_NOP2_SUN"/>
    <property type="match status" value="1"/>
</dbReference>
<dbReference type="InterPro" id="IPR001678">
    <property type="entry name" value="MeTrfase_RsmB-F_NOP2_dom"/>
</dbReference>
<comment type="subcellular location">
    <subcellularLocation>
        <location evidence="2">Cytoplasm</location>
    </subcellularLocation>
</comment>
<evidence type="ECO:0000256" key="9">
    <source>
        <dbReference type="ARBA" id="ARBA00022691"/>
    </source>
</evidence>
<dbReference type="InterPro" id="IPR018314">
    <property type="entry name" value="RsmB/NOL1/NOP2-like_CS"/>
</dbReference>
<feature type="domain" description="SAM-dependent MTase RsmB/NOP-type" evidence="16">
    <location>
        <begin position="163"/>
        <end position="433"/>
    </location>
</feature>
<dbReference type="Pfam" id="PF01189">
    <property type="entry name" value="Methyltr_RsmB-F"/>
    <property type="match status" value="1"/>
</dbReference>
<protein>
    <recommendedName>
        <fullName evidence="4">16S rRNA (cytosine(967)-C(5))-methyltransferase</fullName>
        <ecNumber evidence="4">2.1.1.176</ecNumber>
    </recommendedName>
    <alternativeName>
        <fullName evidence="11">16S rRNA m5C967 methyltransferase</fullName>
    </alternativeName>
    <alternativeName>
        <fullName evidence="12">rRNA (cytosine-C(5)-)-methyltransferase RsmB</fullName>
    </alternativeName>
</protein>
<evidence type="ECO:0000256" key="11">
    <source>
        <dbReference type="ARBA" id="ARBA00030399"/>
    </source>
</evidence>
<evidence type="ECO:0000256" key="13">
    <source>
        <dbReference type="ARBA" id="ARBA00047283"/>
    </source>
</evidence>
<accession>A0ABU3VZB2</accession>
<comment type="caution">
    <text evidence="17">The sequence shown here is derived from an EMBL/GenBank/DDBJ whole genome shotgun (WGS) entry which is preliminary data.</text>
</comment>
<dbReference type="GO" id="GO:0008168">
    <property type="term" value="F:methyltransferase activity"/>
    <property type="evidence" value="ECO:0007669"/>
    <property type="project" value="UniProtKB-KW"/>
</dbReference>
<dbReference type="SUPFAM" id="SSF53335">
    <property type="entry name" value="S-adenosyl-L-methionine-dependent methyltransferases"/>
    <property type="match status" value="1"/>
</dbReference>
<dbReference type="CDD" id="cd02440">
    <property type="entry name" value="AdoMet_MTases"/>
    <property type="match status" value="1"/>
</dbReference>
<evidence type="ECO:0000256" key="15">
    <source>
        <dbReference type="SAM" id="Coils"/>
    </source>
</evidence>
<evidence type="ECO:0000256" key="6">
    <source>
        <dbReference type="ARBA" id="ARBA00022552"/>
    </source>
</evidence>
<dbReference type="Pfam" id="PF01029">
    <property type="entry name" value="NusB"/>
    <property type="match status" value="1"/>
</dbReference>
<keyword evidence="7 14" id="KW-0489">Methyltransferase</keyword>
<dbReference type="InterPro" id="IPR035926">
    <property type="entry name" value="NusB-like_sf"/>
</dbReference>
<dbReference type="InterPro" id="IPR023267">
    <property type="entry name" value="RCMT"/>
</dbReference>
<dbReference type="NCBIfam" id="TIGR00563">
    <property type="entry name" value="rsmB"/>
    <property type="match status" value="1"/>
</dbReference>
<feature type="binding site" evidence="14">
    <location>
        <position position="322"/>
    </location>
    <ligand>
        <name>S-adenosyl-L-methionine</name>
        <dbReference type="ChEBI" id="CHEBI:59789"/>
    </ligand>
</feature>
<feature type="active site" description="Nucleophile" evidence="14">
    <location>
        <position position="375"/>
    </location>
</feature>
<evidence type="ECO:0000256" key="14">
    <source>
        <dbReference type="PROSITE-ProRule" id="PRU01023"/>
    </source>
</evidence>
<keyword evidence="15" id="KW-0175">Coiled coil</keyword>
<dbReference type="PRINTS" id="PR02008">
    <property type="entry name" value="RCMTFAMILY"/>
</dbReference>
<evidence type="ECO:0000256" key="7">
    <source>
        <dbReference type="ARBA" id="ARBA00022603"/>
    </source>
</evidence>
<sequence>MAHSLLPLRAVAARVLLAVEQGQSLSQALPPALDQVEDGERSSLQALCYGGCRWFHRLDGELAERLRKPLRKQDRVVHHLLVVALFQLRFSQQADYAVLNETVEACRALAKPHLTGLVNGLLRKALRDDSLADIRDNPARHYSHPDWLVAKLKHNWPDDWTAILDGNNSQAPMTLRVNARRGNREDYLARLQAEGIEASATRFARHGLQLARPVPVDRLPGFADGSVSVQDEAAQLSTDLLALAPGQRVLDACAAPGGKTCALLEQQPDLAEVVAIDQASERLARVEENLERLDLDARLVAADAGDTEQWWDGQPFDRILLDVPCSASGVIRRHPDIKLLRREADIAPLAKIQLGLLAAMWRILAPGGRLVYATCSVFPQENHRIIERFLKQQDDARLVDLDVPWGRPMPAGRQLLPDPLSHDGFYYAVLDKPGGPDAPADDR</sequence>
<comment type="catalytic activity">
    <reaction evidence="13">
        <text>cytidine(967) in 16S rRNA + S-adenosyl-L-methionine = 5-methylcytidine(967) in 16S rRNA + S-adenosyl-L-homocysteine + H(+)</text>
        <dbReference type="Rhea" id="RHEA:42748"/>
        <dbReference type="Rhea" id="RHEA-COMP:10219"/>
        <dbReference type="Rhea" id="RHEA-COMP:10220"/>
        <dbReference type="ChEBI" id="CHEBI:15378"/>
        <dbReference type="ChEBI" id="CHEBI:57856"/>
        <dbReference type="ChEBI" id="CHEBI:59789"/>
        <dbReference type="ChEBI" id="CHEBI:74483"/>
        <dbReference type="ChEBI" id="CHEBI:82748"/>
        <dbReference type="EC" id="2.1.1.176"/>
    </reaction>
</comment>
<comment type="similarity">
    <text evidence="3 14">Belongs to the class I-like SAM-binding methyltransferase superfamily. RsmB/NOP family.</text>
</comment>
<comment type="function">
    <text evidence="1">Specifically methylates the cytosine at position 967 (m5C967) of 16S rRNA.</text>
</comment>
<dbReference type="RefSeq" id="WP_316974146.1">
    <property type="nucleotide sequence ID" value="NZ_JAWIIJ010000008.1"/>
</dbReference>
<dbReference type="SUPFAM" id="SSF48013">
    <property type="entry name" value="NusB-like"/>
    <property type="match status" value="1"/>
</dbReference>
<name>A0ABU3VZB2_9GAMM</name>
<keyword evidence="9 14" id="KW-0949">S-adenosyl-L-methionine</keyword>
<keyword evidence="10 14" id="KW-0694">RNA-binding</keyword>
<feature type="binding site" evidence="14">
    <location>
        <position position="277"/>
    </location>
    <ligand>
        <name>S-adenosyl-L-methionine</name>
        <dbReference type="ChEBI" id="CHEBI:59789"/>
    </ligand>
</feature>
<dbReference type="EMBL" id="JAWIIJ010000008">
    <property type="protein sequence ID" value="MDV2079624.1"/>
    <property type="molecule type" value="Genomic_DNA"/>
</dbReference>
<organism evidence="17 18">
    <name type="scientific">Marinobacter xestospongiae</name>
    <dbReference type="NCBI Taxonomy" id="994319"/>
    <lineage>
        <taxon>Bacteria</taxon>
        <taxon>Pseudomonadati</taxon>
        <taxon>Pseudomonadota</taxon>
        <taxon>Gammaproteobacteria</taxon>
        <taxon>Pseudomonadales</taxon>
        <taxon>Marinobacteraceae</taxon>
        <taxon>Marinobacter</taxon>
    </lineage>
</organism>
<dbReference type="InterPro" id="IPR054728">
    <property type="entry name" value="RsmB-like_ferredoxin"/>
</dbReference>
<evidence type="ECO:0000256" key="5">
    <source>
        <dbReference type="ARBA" id="ARBA00022490"/>
    </source>
</evidence>
<keyword evidence="8 14" id="KW-0808">Transferase</keyword>
<evidence type="ECO:0000313" key="18">
    <source>
        <dbReference type="Proteomes" id="UP001269819"/>
    </source>
</evidence>
<feature type="binding site" evidence="14">
    <location>
        <begin position="253"/>
        <end position="259"/>
    </location>
    <ligand>
        <name>S-adenosyl-L-methionine</name>
        <dbReference type="ChEBI" id="CHEBI:59789"/>
    </ligand>
</feature>
<dbReference type="InterPro" id="IPR029063">
    <property type="entry name" value="SAM-dependent_MTases_sf"/>
</dbReference>
<evidence type="ECO:0000256" key="8">
    <source>
        <dbReference type="ARBA" id="ARBA00022679"/>
    </source>
</evidence>
<evidence type="ECO:0000256" key="1">
    <source>
        <dbReference type="ARBA" id="ARBA00002724"/>
    </source>
</evidence>
<feature type="binding site" evidence="14">
    <location>
        <position position="303"/>
    </location>
    <ligand>
        <name>S-adenosyl-L-methionine</name>
        <dbReference type="ChEBI" id="CHEBI:59789"/>
    </ligand>
</feature>
<evidence type="ECO:0000313" key="17">
    <source>
        <dbReference type="EMBL" id="MDV2079624.1"/>
    </source>
</evidence>
<dbReference type="PANTHER" id="PTHR22807:SF61">
    <property type="entry name" value="NOL1_NOP2_SUN FAMILY PROTEIN _ ANTITERMINATION NUSB DOMAIN-CONTAINING PROTEIN"/>
    <property type="match status" value="1"/>
</dbReference>
<evidence type="ECO:0000256" key="4">
    <source>
        <dbReference type="ARBA" id="ARBA00012140"/>
    </source>
</evidence>
<dbReference type="GO" id="GO:0032259">
    <property type="term" value="P:methylation"/>
    <property type="evidence" value="ECO:0007669"/>
    <property type="project" value="UniProtKB-KW"/>
</dbReference>
<reference evidence="17 18" key="1">
    <citation type="submission" date="2023-10" db="EMBL/GenBank/DDBJ databases">
        <title>Characteristics and mechanism of a salt-tolerant marine origin heterotrophic nitrifying- aerobic denitrifying bacteria Marinobacter xestospongiae HN1.</title>
        <authorList>
            <person name="Qi R."/>
        </authorList>
    </citation>
    <scope>NUCLEOTIDE SEQUENCE [LARGE SCALE GENOMIC DNA]</scope>
    <source>
        <strain evidence="17 18">HN1</strain>
    </source>
</reference>